<protein>
    <recommendedName>
        <fullName evidence="4">HTH tetR-type domain-containing protein</fullName>
    </recommendedName>
</protein>
<dbReference type="Pfam" id="PF17940">
    <property type="entry name" value="TetR_C_31"/>
    <property type="match status" value="1"/>
</dbReference>
<dbReference type="InterPro" id="IPR041583">
    <property type="entry name" value="TetR_C_31"/>
</dbReference>
<accession>A0A1U9ZXP1</accession>
<dbReference type="InterPro" id="IPR050109">
    <property type="entry name" value="HTH-type_TetR-like_transc_reg"/>
</dbReference>
<dbReference type="PANTHER" id="PTHR30055">
    <property type="entry name" value="HTH-TYPE TRANSCRIPTIONAL REGULATOR RUTR"/>
    <property type="match status" value="1"/>
</dbReference>
<sequence length="221" mass="24361">MNALNPPGSPDEHTDGHPDEHTDGHPDGHTDGHPDGTTPRTPSQERGRRRRATLLNAAVALLTEGGFKAVTHRAVAQRAHLPLAATTYYFASRDQLLAEAFAQLVETELATTRAWITRHGLPALTDQVATADRARQLGLWELYVHAGRDPVLQHIARRWTDGCVRLIAETLGRPENDPRVRLLYTTVSTLWLEHVVEQRPLDEARALLGLALTQATAGRTP</sequence>
<feature type="region of interest" description="Disordered" evidence="3">
    <location>
        <begin position="1"/>
        <end position="49"/>
    </location>
</feature>
<evidence type="ECO:0000256" key="1">
    <source>
        <dbReference type="ARBA" id="ARBA00023125"/>
    </source>
</evidence>
<gene>
    <name evidence="5" type="ORF">BKM31_15700</name>
</gene>
<feature type="compositionally biased region" description="Basic and acidic residues" evidence="3">
    <location>
        <begin position="10"/>
        <end position="34"/>
    </location>
</feature>
<dbReference type="AlphaFoldDB" id="A0A1U9ZXP1"/>
<dbReference type="PROSITE" id="PS50977">
    <property type="entry name" value="HTH_TETR_2"/>
    <property type="match status" value="1"/>
</dbReference>
<dbReference type="GO" id="GO:0000976">
    <property type="term" value="F:transcription cis-regulatory region binding"/>
    <property type="evidence" value="ECO:0007669"/>
    <property type="project" value="TreeGrafter"/>
</dbReference>
<keyword evidence="6" id="KW-1185">Reference proteome</keyword>
<evidence type="ECO:0000256" key="3">
    <source>
        <dbReference type="SAM" id="MobiDB-lite"/>
    </source>
</evidence>
<evidence type="ECO:0000313" key="5">
    <source>
        <dbReference type="EMBL" id="AQZ62714.1"/>
    </source>
</evidence>
<dbReference type="STRING" id="1909395.BKM31_15700"/>
<dbReference type="SUPFAM" id="SSF46689">
    <property type="entry name" value="Homeodomain-like"/>
    <property type="match status" value="1"/>
</dbReference>
<dbReference type="EMBL" id="CP017717">
    <property type="protein sequence ID" value="AQZ62714.1"/>
    <property type="molecule type" value="Genomic_DNA"/>
</dbReference>
<name>A0A1U9ZXP1_9ACTN</name>
<reference evidence="6" key="1">
    <citation type="journal article" date="2017" name="Med. Chem. Commun.">
        <title>Nonomuraea sp. ATCC 55076 harbours the largest actinomycete chromosome to date and the kistamicin biosynthetic gene cluster.</title>
        <authorList>
            <person name="Nazari B."/>
            <person name="Forneris C.C."/>
            <person name="Gibson M.I."/>
            <person name="Moon K."/>
            <person name="Schramma K.R."/>
            <person name="Seyedsayamdost M.R."/>
        </authorList>
    </citation>
    <scope>NUCLEOTIDE SEQUENCE [LARGE SCALE GENOMIC DNA]</scope>
    <source>
        <strain evidence="6">ATCC 55076</strain>
    </source>
</reference>
<dbReference type="PANTHER" id="PTHR30055:SF231">
    <property type="entry name" value="TRANSCRIPTIONAL REGULATORY PROTEIN (PROBABLY DEOR-FAMILY)-RELATED"/>
    <property type="match status" value="1"/>
</dbReference>
<dbReference type="Pfam" id="PF00440">
    <property type="entry name" value="TetR_N"/>
    <property type="match status" value="1"/>
</dbReference>
<dbReference type="Proteomes" id="UP000190797">
    <property type="component" value="Chromosome"/>
</dbReference>
<dbReference type="KEGG" id="noa:BKM31_15700"/>
<dbReference type="InterPro" id="IPR001647">
    <property type="entry name" value="HTH_TetR"/>
</dbReference>
<evidence type="ECO:0000256" key="2">
    <source>
        <dbReference type="PROSITE-ProRule" id="PRU00335"/>
    </source>
</evidence>
<organism evidence="5 6">
    <name type="scientific">[Actinomadura] parvosata subsp. kistnae</name>
    <dbReference type="NCBI Taxonomy" id="1909395"/>
    <lineage>
        <taxon>Bacteria</taxon>
        <taxon>Bacillati</taxon>
        <taxon>Actinomycetota</taxon>
        <taxon>Actinomycetes</taxon>
        <taxon>Streptosporangiales</taxon>
        <taxon>Streptosporangiaceae</taxon>
        <taxon>Nonomuraea</taxon>
    </lineage>
</organism>
<proteinExistence type="predicted"/>
<dbReference type="Gene3D" id="1.10.357.10">
    <property type="entry name" value="Tetracycline Repressor, domain 2"/>
    <property type="match status" value="1"/>
</dbReference>
<dbReference type="PRINTS" id="PR00455">
    <property type="entry name" value="HTHTETR"/>
</dbReference>
<dbReference type="InterPro" id="IPR009057">
    <property type="entry name" value="Homeodomain-like_sf"/>
</dbReference>
<feature type="DNA-binding region" description="H-T-H motif" evidence="2">
    <location>
        <begin position="71"/>
        <end position="90"/>
    </location>
</feature>
<keyword evidence="1 2" id="KW-0238">DNA-binding</keyword>
<evidence type="ECO:0000259" key="4">
    <source>
        <dbReference type="PROSITE" id="PS50977"/>
    </source>
</evidence>
<dbReference type="GO" id="GO:0003700">
    <property type="term" value="F:DNA-binding transcription factor activity"/>
    <property type="evidence" value="ECO:0007669"/>
    <property type="project" value="TreeGrafter"/>
</dbReference>
<evidence type="ECO:0000313" key="6">
    <source>
        <dbReference type="Proteomes" id="UP000190797"/>
    </source>
</evidence>
<feature type="domain" description="HTH tetR-type" evidence="4">
    <location>
        <begin position="48"/>
        <end position="108"/>
    </location>
</feature>
<dbReference type="RefSeq" id="WP_080038894.1">
    <property type="nucleotide sequence ID" value="NZ_CP017717.1"/>
</dbReference>